<dbReference type="InterPro" id="IPR008927">
    <property type="entry name" value="6-PGluconate_DH-like_C_sf"/>
</dbReference>
<dbReference type="RefSeq" id="WP_103425513.1">
    <property type="nucleotide sequence ID" value="NZ_CP026309.1"/>
</dbReference>
<dbReference type="SUPFAM" id="SSF51735">
    <property type="entry name" value="NAD(P)-binding Rossmann-fold domains"/>
    <property type="match status" value="1"/>
</dbReference>
<dbReference type="Pfam" id="PF00984">
    <property type="entry name" value="UDPG_MGDP_dh"/>
    <property type="match status" value="1"/>
</dbReference>
<dbReference type="PANTHER" id="PTHR43750">
    <property type="entry name" value="UDP-GLUCOSE 6-DEHYDROGENASE TUAD"/>
    <property type="match status" value="1"/>
</dbReference>
<feature type="binding site" evidence="10">
    <location>
        <position position="161"/>
    </location>
    <ligand>
        <name>NAD(+)</name>
        <dbReference type="ChEBI" id="CHEBI:57540"/>
    </ligand>
</feature>
<evidence type="ECO:0000256" key="5">
    <source>
        <dbReference type="ARBA" id="ARBA00023027"/>
    </source>
</evidence>
<dbReference type="InterPro" id="IPR014026">
    <property type="entry name" value="UDP-Glc/GDP-Man_DH_dimer"/>
</dbReference>
<name>A0A2I8VIT6_9EURY</name>
<feature type="binding site" evidence="10">
    <location>
        <position position="86"/>
    </location>
    <ligand>
        <name>NAD(+)</name>
        <dbReference type="ChEBI" id="CHEBI:57540"/>
    </ligand>
</feature>
<comment type="pathway">
    <text evidence="1">Nucleotide-sugar biosynthesis; UDP-alpha-D-glucuronate biosynthesis; UDP-alpha-D-glucuronate from UDP-alpha-D-glucose: step 1/1.</text>
</comment>
<feature type="active site" description="Nucleophile" evidence="8">
    <location>
        <position position="270"/>
    </location>
</feature>
<proteinExistence type="inferred from homology"/>
<feature type="binding site" evidence="9">
    <location>
        <begin position="259"/>
        <end position="263"/>
    </location>
    <ligand>
        <name>substrate</name>
    </ligand>
</feature>
<dbReference type="KEGG" id="srub:C2R22_09335"/>
<dbReference type="PANTHER" id="PTHR43750:SF3">
    <property type="entry name" value="UDP-GLUCOSE 6-DEHYDROGENASE TUAD"/>
    <property type="match status" value="1"/>
</dbReference>
<dbReference type="GeneID" id="35592291"/>
<dbReference type="GO" id="GO:0051287">
    <property type="term" value="F:NAD binding"/>
    <property type="evidence" value="ECO:0007669"/>
    <property type="project" value="InterPro"/>
</dbReference>
<dbReference type="PIRSF" id="PIRSF000124">
    <property type="entry name" value="UDPglc_GDPman_dh"/>
    <property type="match status" value="1"/>
</dbReference>
<evidence type="ECO:0000259" key="11">
    <source>
        <dbReference type="SMART" id="SM00984"/>
    </source>
</evidence>
<dbReference type="Proteomes" id="UP000236584">
    <property type="component" value="Chromosome"/>
</dbReference>
<feature type="binding site" evidence="9">
    <location>
        <position position="267"/>
    </location>
    <ligand>
        <name>substrate</name>
    </ligand>
</feature>
<accession>A0A2I8VIT6</accession>
<sequence length="434" mass="46885">MDISVIGSGYVGTTLAACLAELGHDVVNVDINEEIVATLNRGEPPIHEERLPDLVSRHVLETERLRATTDYAAVLETEATFVALPTPSRDDGSIDLSIMEAGAEQLGETLAEKDEWHTVVVKSTVVPGTTADLIAPLVAETSGKALGDEVGVGMNPEFLREGTAVQDFLEPDKVVLGADDDRTLAVQRRIYDPLTERYDTNVVETGTREAEMMKYANNAFLAAKVSLVNDLGNICKELGVDTYEIADAMGLDDRIQRSFLDSGLGWGGSCFPKDVAAIIAAAREHGYEPPMLTAAVEVNDMMPERLLSLLDEHVDVGGKRVALLGLAFKPGTDDVRETRSAPLLRGLAERGAEVVAHDPAAVETMRKAFPDLSFAVADSPEEALDGAHACLVATDWPEYSDLDEEFDAMANPLVLDGRHCIEPREGIVYEGLTW</sequence>
<dbReference type="Gene3D" id="1.20.5.100">
    <property type="entry name" value="Cytochrome c1, transmembrane anchor, C-terminal"/>
    <property type="match status" value="1"/>
</dbReference>
<dbReference type="EC" id="1.1.1.22" evidence="3 7"/>
<dbReference type="EMBL" id="CP026309">
    <property type="protein sequence ID" value="AUV81825.1"/>
    <property type="molecule type" value="Genomic_DNA"/>
</dbReference>
<dbReference type="InterPro" id="IPR017476">
    <property type="entry name" value="UDP-Glc/GDP-Man"/>
</dbReference>
<feature type="binding site" evidence="9">
    <location>
        <begin position="158"/>
        <end position="161"/>
    </location>
    <ligand>
        <name>substrate</name>
    </ligand>
</feature>
<evidence type="ECO:0000256" key="2">
    <source>
        <dbReference type="ARBA" id="ARBA00006601"/>
    </source>
</evidence>
<keyword evidence="4 7" id="KW-0560">Oxidoreductase</keyword>
<dbReference type="NCBIfam" id="NF041297">
    <property type="entry name" value="UDPGDh_AglM"/>
    <property type="match status" value="1"/>
</dbReference>
<feature type="binding site" evidence="10">
    <location>
        <position position="273"/>
    </location>
    <ligand>
        <name>NAD(+)</name>
        <dbReference type="ChEBI" id="CHEBI:57540"/>
    </ligand>
</feature>
<evidence type="ECO:0000256" key="8">
    <source>
        <dbReference type="PIRSR" id="PIRSR500134-1"/>
    </source>
</evidence>
<dbReference type="InterPro" id="IPR036291">
    <property type="entry name" value="NAD(P)-bd_dom_sf"/>
</dbReference>
<dbReference type="OrthoDB" id="59839at2157"/>
<feature type="binding site" evidence="10">
    <location>
        <position position="336"/>
    </location>
    <ligand>
        <name>NAD(+)</name>
        <dbReference type="ChEBI" id="CHEBI:57540"/>
    </ligand>
</feature>
<feature type="binding site" evidence="9">
    <location>
        <position position="329"/>
    </location>
    <ligand>
        <name>substrate</name>
    </ligand>
</feature>
<feature type="domain" description="UDP-glucose/GDP-mannose dehydrogenase C-terminal" evidence="11">
    <location>
        <begin position="322"/>
        <end position="423"/>
    </location>
</feature>
<keyword evidence="13" id="KW-1185">Reference proteome</keyword>
<evidence type="ECO:0000256" key="1">
    <source>
        <dbReference type="ARBA" id="ARBA00004701"/>
    </source>
</evidence>
<dbReference type="InterPro" id="IPR054886">
    <property type="entry name" value="UDPGDh_AglM"/>
</dbReference>
<comment type="similarity">
    <text evidence="2 7">Belongs to the UDP-glucose/GDP-mannose dehydrogenase family.</text>
</comment>
<evidence type="ECO:0000256" key="4">
    <source>
        <dbReference type="ARBA" id="ARBA00023002"/>
    </source>
</evidence>
<evidence type="ECO:0000313" key="13">
    <source>
        <dbReference type="Proteomes" id="UP000236584"/>
    </source>
</evidence>
<reference evidence="12 13" key="1">
    <citation type="submission" date="2018-01" db="EMBL/GenBank/DDBJ databases">
        <title>Complete genome sequence of Salinigranum rubrum GX10T, an extremely halophilic archaeon isolated from a marine solar saltern.</title>
        <authorList>
            <person name="Han S."/>
        </authorList>
    </citation>
    <scope>NUCLEOTIDE SEQUENCE [LARGE SCALE GENOMIC DNA]</scope>
    <source>
        <strain evidence="12 13">GX10</strain>
    </source>
</reference>
<dbReference type="InterPro" id="IPR028357">
    <property type="entry name" value="UDPglc_DH_bac"/>
</dbReference>
<dbReference type="GO" id="GO:0003979">
    <property type="term" value="F:UDP-glucose 6-dehydrogenase activity"/>
    <property type="evidence" value="ECO:0007669"/>
    <property type="project" value="UniProtKB-EC"/>
</dbReference>
<evidence type="ECO:0000256" key="10">
    <source>
        <dbReference type="PIRSR" id="PIRSR500134-3"/>
    </source>
</evidence>
<dbReference type="InterPro" id="IPR001732">
    <property type="entry name" value="UDP-Glc/GDP-Man_DH_N"/>
</dbReference>
<evidence type="ECO:0000256" key="7">
    <source>
        <dbReference type="PIRNR" id="PIRNR000124"/>
    </source>
</evidence>
<dbReference type="AlphaFoldDB" id="A0A2I8VIT6"/>
<protein>
    <recommendedName>
        <fullName evidence="3 7">UDP-glucose 6-dehydrogenase</fullName>
        <ecNumber evidence="3 7">1.1.1.22</ecNumber>
    </recommendedName>
</protein>
<gene>
    <name evidence="12" type="ORF">C2R22_09335</name>
</gene>
<dbReference type="Pfam" id="PF03720">
    <property type="entry name" value="UDPG_MGDP_dh_C"/>
    <property type="match status" value="1"/>
</dbReference>
<dbReference type="Gene3D" id="3.40.50.720">
    <property type="entry name" value="NAD(P)-binding Rossmann-like Domain"/>
    <property type="match status" value="2"/>
</dbReference>
<organism evidence="12 13">
    <name type="scientific">Salinigranum rubrum</name>
    <dbReference type="NCBI Taxonomy" id="755307"/>
    <lineage>
        <taxon>Archaea</taxon>
        <taxon>Methanobacteriati</taxon>
        <taxon>Methanobacteriota</taxon>
        <taxon>Stenosarchaea group</taxon>
        <taxon>Halobacteria</taxon>
        <taxon>Halobacteriales</taxon>
        <taxon>Haloferacaceae</taxon>
        <taxon>Salinigranum</taxon>
    </lineage>
</organism>
<evidence type="ECO:0000256" key="9">
    <source>
        <dbReference type="PIRSR" id="PIRSR500134-2"/>
    </source>
</evidence>
<dbReference type="SUPFAM" id="SSF52413">
    <property type="entry name" value="UDP-glucose/GDP-mannose dehydrogenase C-terminal domain"/>
    <property type="match status" value="1"/>
</dbReference>
<feature type="binding site" evidence="9">
    <location>
        <position position="214"/>
    </location>
    <ligand>
        <name>substrate</name>
    </ligand>
</feature>
<dbReference type="GO" id="GO:0000271">
    <property type="term" value="P:polysaccharide biosynthetic process"/>
    <property type="evidence" value="ECO:0007669"/>
    <property type="project" value="InterPro"/>
</dbReference>
<dbReference type="GO" id="GO:0006065">
    <property type="term" value="P:UDP-glucuronate biosynthetic process"/>
    <property type="evidence" value="ECO:0007669"/>
    <property type="project" value="UniProtKB-UniPathway"/>
</dbReference>
<dbReference type="UniPathway" id="UPA00038">
    <property type="reaction ID" value="UER00491"/>
</dbReference>
<evidence type="ECO:0000256" key="6">
    <source>
        <dbReference type="ARBA" id="ARBA00047473"/>
    </source>
</evidence>
<evidence type="ECO:0000256" key="3">
    <source>
        <dbReference type="ARBA" id="ARBA00012954"/>
    </source>
</evidence>
<dbReference type="SMART" id="SM00984">
    <property type="entry name" value="UDPG_MGDP_dh_C"/>
    <property type="match status" value="1"/>
</dbReference>
<comment type="catalytic activity">
    <reaction evidence="6 7">
        <text>UDP-alpha-D-glucose + 2 NAD(+) + H2O = UDP-alpha-D-glucuronate + 2 NADH + 3 H(+)</text>
        <dbReference type="Rhea" id="RHEA:23596"/>
        <dbReference type="ChEBI" id="CHEBI:15377"/>
        <dbReference type="ChEBI" id="CHEBI:15378"/>
        <dbReference type="ChEBI" id="CHEBI:57540"/>
        <dbReference type="ChEBI" id="CHEBI:57945"/>
        <dbReference type="ChEBI" id="CHEBI:58052"/>
        <dbReference type="ChEBI" id="CHEBI:58885"/>
        <dbReference type="EC" id="1.1.1.22"/>
    </reaction>
</comment>
<dbReference type="NCBIfam" id="TIGR03026">
    <property type="entry name" value="NDP-sugDHase"/>
    <property type="match status" value="1"/>
</dbReference>
<evidence type="ECO:0000313" key="12">
    <source>
        <dbReference type="EMBL" id="AUV81825.1"/>
    </source>
</evidence>
<feature type="binding site" evidence="10">
    <location>
        <position position="124"/>
    </location>
    <ligand>
        <name>NAD(+)</name>
        <dbReference type="ChEBI" id="CHEBI:57540"/>
    </ligand>
</feature>
<dbReference type="InterPro" id="IPR014027">
    <property type="entry name" value="UDP-Glc/GDP-Man_DH_C"/>
</dbReference>
<dbReference type="PIRSF" id="PIRSF500134">
    <property type="entry name" value="UDPglc_DH_bac"/>
    <property type="match status" value="1"/>
</dbReference>
<feature type="binding site" evidence="10">
    <location>
        <position position="30"/>
    </location>
    <ligand>
        <name>NAD(+)</name>
        <dbReference type="ChEBI" id="CHEBI:57540"/>
    </ligand>
</feature>
<dbReference type="SUPFAM" id="SSF48179">
    <property type="entry name" value="6-phosphogluconate dehydrogenase C-terminal domain-like"/>
    <property type="match status" value="1"/>
</dbReference>
<dbReference type="Pfam" id="PF03721">
    <property type="entry name" value="UDPG_MGDP_dh_N"/>
    <property type="match status" value="1"/>
</dbReference>
<dbReference type="InterPro" id="IPR036220">
    <property type="entry name" value="UDP-Glc/GDP-Man_DH_C_sf"/>
</dbReference>
<keyword evidence="5 7" id="KW-0520">NAD</keyword>